<comment type="caution">
    <text evidence="2">The sequence shown here is derived from an EMBL/GenBank/DDBJ whole genome shotgun (WGS) entry which is preliminary data.</text>
</comment>
<dbReference type="EMBL" id="JAMWMR010000004">
    <property type="protein sequence ID" value="MCN9240400.1"/>
    <property type="molecule type" value="Genomic_DNA"/>
</dbReference>
<protein>
    <submittedName>
        <fullName evidence="2">Uncharacterized protein</fullName>
    </submittedName>
</protein>
<reference evidence="2 3" key="1">
    <citation type="submission" date="2022-05" db="EMBL/GenBank/DDBJ databases">
        <title>Streptomyces sp. nov. RY43-2 isolated from soil of a peat swamp forest.</title>
        <authorList>
            <person name="Kanchanasin P."/>
            <person name="Tanasupawat S."/>
            <person name="Phongsopitanun W."/>
        </authorList>
    </citation>
    <scope>NUCLEOTIDE SEQUENCE [LARGE SCALE GENOMIC DNA]</scope>
    <source>
        <strain evidence="2 3">RY43-2</strain>
    </source>
</reference>
<evidence type="ECO:0000313" key="2">
    <source>
        <dbReference type="EMBL" id="MCN9240400.1"/>
    </source>
</evidence>
<proteinExistence type="predicted"/>
<keyword evidence="1" id="KW-0472">Membrane</keyword>
<gene>
    <name evidence="2" type="ORF">NGF19_06250</name>
</gene>
<feature type="transmembrane region" description="Helical" evidence="1">
    <location>
        <begin position="25"/>
        <end position="49"/>
    </location>
</feature>
<sequence length="55" mass="6147">MRHGTARGGSSKRVPDRRGIPRAFWIFQAAMGRIAAAYVLQLAAIPLLMRVKRAR</sequence>
<evidence type="ECO:0000313" key="3">
    <source>
        <dbReference type="Proteomes" id="UP001523219"/>
    </source>
</evidence>
<dbReference type="Proteomes" id="UP001523219">
    <property type="component" value="Unassembled WGS sequence"/>
</dbReference>
<evidence type="ECO:0000256" key="1">
    <source>
        <dbReference type="SAM" id="Phobius"/>
    </source>
</evidence>
<keyword evidence="3" id="KW-1185">Reference proteome</keyword>
<name>A0ABT0Z9F3_9ACTN</name>
<dbReference type="RefSeq" id="WP_252423245.1">
    <property type="nucleotide sequence ID" value="NZ_JAMWMR010000004.1"/>
</dbReference>
<keyword evidence="1" id="KW-0812">Transmembrane</keyword>
<keyword evidence="1" id="KW-1133">Transmembrane helix</keyword>
<accession>A0ABT0Z9F3</accession>
<organism evidence="2 3">
    <name type="scientific">Streptomyces macrolidinus</name>
    <dbReference type="NCBI Taxonomy" id="2952607"/>
    <lineage>
        <taxon>Bacteria</taxon>
        <taxon>Bacillati</taxon>
        <taxon>Actinomycetota</taxon>
        <taxon>Actinomycetes</taxon>
        <taxon>Kitasatosporales</taxon>
        <taxon>Streptomycetaceae</taxon>
        <taxon>Streptomyces</taxon>
    </lineage>
</organism>